<reference evidence="1 2" key="1">
    <citation type="submission" date="2018-07" db="EMBL/GenBank/DDBJ databases">
        <title>Genomic Encyclopedia of Type Strains, Phase IV (KMG-IV): sequencing the most valuable type-strain genomes for metagenomic binning, comparative biology and taxonomic classification.</title>
        <authorList>
            <person name="Goeker M."/>
        </authorList>
    </citation>
    <scope>NUCLEOTIDE SEQUENCE [LARGE SCALE GENOMIC DNA]</scope>
    <source>
        <strain evidence="1 2">DSM 21634</strain>
    </source>
</reference>
<comment type="caution">
    <text evidence="1">The sequence shown here is derived from an EMBL/GenBank/DDBJ whole genome shotgun (WGS) entry which is preliminary data.</text>
</comment>
<evidence type="ECO:0000313" key="1">
    <source>
        <dbReference type="EMBL" id="RCW70102.1"/>
    </source>
</evidence>
<protein>
    <submittedName>
        <fullName evidence="1">Uncharacterized protein</fullName>
    </submittedName>
</protein>
<gene>
    <name evidence="1" type="ORF">DES41_10538</name>
</gene>
<keyword evidence="2" id="KW-1185">Reference proteome</keyword>
<evidence type="ECO:0000313" key="2">
    <source>
        <dbReference type="Proteomes" id="UP000252884"/>
    </source>
</evidence>
<dbReference type="EMBL" id="QPJK01000005">
    <property type="protein sequence ID" value="RCW70102.1"/>
    <property type="molecule type" value="Genomic_DNA"/>
</dbReference>
<sequence>MHFDSNGNPVQPSGFRQSRITGALQFVATPNTTMTQGQWARRVDEAGAMADQTLDNAERVTVVGPGSRDVRFRVGGR</sequence>
<dbReference type="Proteomes" id="UP000252884">
    <property type="component" value="Unassembled WGS sequence"/>
</dbReference>
<organism evidence="1 2">
    <name type="scientific">Pseudorhodoferax soli</name>
    <dbReference type="NCBI Taxonomy" id="545864"/>
    <lineage>
        <taxon>Bacteria</taxon>
        <taxon>Pseudomonadati</taxon>
        <taxon>Pseudomonadota</taxon>
        <taxon>Betaproteobacteria</taxon>
        <taxon>Burkholderiales</taxon>
        <taxon>Comamonadaceae</taxon>
    </lineage>
</organism>
<dbReference type="AlphaFoldDB" id="A0A368XQ12"/>
<accession>A0A368XQ12</accession>
<dbReference type="RefSeq" id="WP_114469077.1">
    <property type="nucleotide sequence ID" value="NZ_QPJK01000005.1"/>
</dbReference>
<name>A0A368XQ12_9BURK</name>
<proteinExistence type="predicted"/>